<dbReference type="InterPro" id="IPR004101">
    <property type="entry name" value="Mur_ligase_C"/>
</dbReference>
<dbReference type="GO" id="GO:0005524">
    <property type="term" value="F:ATP binding"/>
    <property type="evidence" value="ECO:0007669"/>
    <property type="project" value="UniProtKB-KW"/>
</dbReference>
<evidence type="ECO:0000259" key="11">
    <source>
        <dbReference type="Pfam" id="PF08245"/>
    </source>
</evidence>
<evidence type="ECO:0000259" key="10">
    <source>
        <dbReference type="Pfam" id="PF02875"/>
    </source>
</evidence>
<evidence type="ECO:0000256" key="5">
    <source>
        <dbReference type="ARBA" id="ARBA00022741"/>
    </source>
</evidence>
<dbReference type="GO" id="GO:0008841">
    <property type="term" value="F:dihydrofolate synthase activity"/>
    <property type="evidence" value="ECO:0007669"/>
    <property type="project" value="TreeGrafter"/>
</dbReference>
<dbReference type="InterPro" id="IPR001645">
    <property type="entry name" value="Folylpolyglutamate_synth"/>
</dbReference>
<evidence type="ECO:0000256" key="6">
    <source>
        <dbReference type="ARBA" id="ARBA00022840"/>
    </source>
</evidence>
<keyword evidence="5" id="KW-0547">Nucleotide-binding</keyword>
<dbReference type="AlphaFoldDB" id="A0AAU8A9T8"/>
<feature type="domain" description="Mur ligase C-terminal" evidence="10">
    <location>
        <begin position="249"/>
        <end position="356"/>
    </location>
</feature>
<dbReference type="EC" id="6.3.2.17" evidence="2"/>
<dbReference type="InterPro" id="IPR036565">
    <property type="entry name" value="Mur-like_cat_sf"/>
</dbReference>
<dbReference type="InterPro" id="IPR013221">
    <property type="entry name" value="Mur_ligase_cen"/>
</dbReference>
<evidence type="ECO:0000256" key="9">
    <source>
        <dbReference type="ARBA" id="ARBA00047493"/>
    </source>
</evidence>
<dbReference type="EMBL" id="CP117826">
    <property type="protein sequence ID" value="XCC62973.1"/>
    <property type="molecule type" value="Genomic_DNA"/>
</dbReference>
<dbReference type="RefSeq" id="WP_079547217.1">
    <property type="nucleotide sequence ID" value="NZ_CP117826.1"/>
</dbReference>
<dbReference type="NCBIfam" id="TIGR01499">
    <property type="entry name" value="folC"/>
    <property type="match status" value="1"/>
</dbReference>
<keyword evidence="3 12" id="KW-0436">Ligase</keyword>
<keyword evidence="6" id="KW-0067">ATP-binding</keyword>
<dbReference type="InterPro" id="IPR036615">
    <property type="entry name" value="Mur_ligase_C_dom_sf"/>
</dbReference>
<dbReference type="InterPro" id="IPR018109">
    <property type="entry name" value="Folylpolyglutamate_synth_CS"/>
</dbReference>
<dbReference type="PROSITE" id="PS01012">
    <property type="entry name" value="FOLYLPOLYGLU_SYNT_2"/>
    <property type="match status" value="1"/>
</dbReference>
<sequence length="368" mass="40763">MRYIHLAGTNAKGSTAQYIAEMIAGEYSCGLFTSPHIVSPRERMKINGQEISRTEYDAYMQRARGDGNRHLFCVWTDAALAWFRDRQVEYAVIETGLGGRFDPTNVVPADIQVLTPISYDHMAVLGNTLTEIAREKCGIIKPNATVFSHPQPEEAMRVIRQTCRGKHAQLIVLDKSKIHVKESTPAGQRFDFSYDGKQYRDLVIRAASPMQIENACVALMAAVQAGIGESPVREGLRRTAITARAQIEGKIVIDGAHNPAAVKELARMLEKYYPNEDVTVLTAVMQDKDLQGIADEIGRFADRVVCTCAEKRRGLPAKEMASYFQCSTAVEAPDHAFAEARRQAEQKKGLLVVCGSFYLASYVLESLA</sequence>
<name>A0AAU8A9T8_9FIRM</name>
<comment type="similarity">
    <text evidence="1">Belongs to the folylpolyglutamate synthase family.</text>
</comment>
<dbReference type="SUPFAM" id="SSF53244">
    <property type="entry name" value="MurD-like peptide ligases, peptide-binding domain"/>
    <property type="match status" value="1"/>
</dbReference>
<gene>
    <name evidence="12" type="ORF">PUP29_03390</name>
</gene>
<keyword evidence="4" id="KW-0479">Metal-binding</keyword>
<dbReference type="PANTHER" id="PTHR11136">
    <property type="entry name" value="FOLYLPOLYGLUTAMATE SYNTHASE-RELATED"/>
    <property type="match status" value="1"/>
</dbReference>
<dbReference type="SUPFAM" id="SSF53623">
    <property type="entry name" value="MurD-like peptide ligases, catalytic domain"/>
    <property type="match status" value="1"/>
</dbReference>
<dbReference type="Pfam" id="PF02875">
    <property type="entry name" value="Mur_ligase_C"/>
    <property type="match status" value="1"/>
</dbReference>
<evidence type="ECO:0000256" key="7">
    <source>
        <dbReference type="ARBA" id="ARBA00022842"/>
    </source>
</evidence>
<evidence type="ECO:0000256" key="3">
    <source>
        <dbReference type="ARBA" id="ARBA00022598"/>
    </source>
</evidence>
<evidence type="ECO:0000256" key="1">
    <source>
        <dbReference type="ARBA" id="ARBA00008276"/>
    </source>
</evidence>
<evidence type="ECO:0000256" key="4">
    <source>
        <dbReference type="ARBA" id="ARBA00022723"/>
    </source>
</evidence>
<feature type="domain" description="Mur ligase central" evidence="11">
    <location>
        <begin position="7"/>
        <end position="222"/>
    </location>
</feature>
<dbReference type="Gene3D" id="3.90.190.20">
    <property type="entry name" value="Mur ligase, C-terminal domain"/>
    <property type="match status" value="1"/>
</dbReference>
<dbReference type="GO" id="GO:0046872">
    <property type="term" value="F:metal ion binding"/>
    <property type="evidence" value="ECO:0007669"/>
    <property type="project" value="UniProtKB-KW"/>
</dbReference>
<dbReference type="GO" id="GO:0004326">
    <property type="term" value="F:tetrahydrofolylpolyglutamate synthase activity"/>
    <property type="evidence" value="ECO:0007669"/>
    <property type="project" value="UniProtKB-EC"/>
</dbReference>
<dbReference type="Gene3D" id="3.40.1190.10">
    <property type="entry name" value="Mur-like, catalytic domain"/>
    <property type="match status" value="1"/>
</dbReference>
<accession>A0AAU8A9T8</accession>
<evidence type="ECO:0000313" key="12">
    <source>
        <dbReference type="EMBL" id="XCC62973.1"/>
    </source>
</evidence>
<comment type="catalytic activity">
    <reaction evidence="9">
        <text>(6S)-5,6,7,8-tetrahydrofolyl-(gamma-L-Glu)(n) + L-glutamate + ATP = (6S)-5,6,7,8-tetrahydrofolyl-(gamma-L-Glu)(n+1) + ADP + phosphate + H(+)</text>
        <dbReference type="Rhea" id="RHEA:10580"/>
        <dbReference type="Rhea" id="RHEA-COMP:14738"/>
        <dbReference type="Rhea" id="RHEA-COMP:14740"/>
        <dbReference type="ChEBI" id="CHEBI:15378"/>
        <dbReference type="ChEBI" id="CHEBI:29985"/>
        <dbReference type="ChEBI" id="CHEBI:30616"/>
        <dbReference type="ChEBI" id="CHEBI:43474"/>
        <dbReference type="ChEBI" id="CHEBI:141005"/>
        <dbReference type="ChEBI" id="CHEBI:456216"/>
        <dbReference type="EC" id="6.3.2.17"/>
    </reaction>
</comment>
<protein>
    <recommendedName>
        <fullName evidence="2">tetrahydrofolate synthase</fullName>
        <ecNumber evidence="2">6.3.2.17</ecNumber>
    </recommendedName>
    <alternativeName>
        <fullName evidence="8">Tetrahydrofolylpolyglutamate synthase</fullName>
    </alternativeName>
</protein>
<dbReference type="PANTHER" id="PTHR11136:SF0">
    <property type="entry name" value="DIHYDROFOLATE SYNTHETASE-RELATED"/>
    <property type="match status" value="1"/>
</dbReference>
<evidence type="ECO:0000256" key="2">
    <source>
        <dbReference type="ARBA" id="ARBA00013025"/>
    </source>
</evidence>
<keyword evidence="7" id="KW-0460">Magnesium</keyword>
<dbReference type="Pfam" id="PF08245">
    <property type="entry name" value="Mur_ligase_M"/>
    <property type="match status" value="1"/>
</dbReference>
<dbReference type="GO" id="GO:0005737">
    <property type="term" value="C:cytoplasm"/>
    <property type="evidence" value="ECO:0007669"/>
    <property type="project" value="TreeGrafter"/>
</dbReference>
<evidence type="ECO:0000256" key="8">
    <source>
        <dbReference type="ARBA" id="ARBA00030592"/>
    </source>
</evidence>
<organism evidence="12">
    <name type="scientific">Christensenella massiliensis</name>
    <dbReference type="NCBI Taxonomy" id="1805714"/>
    <lineage>
        <taxon>Bacteria</taxon>
        <taxon>Bacillati</taxon>
        <taxon>Bacillota</taxon>
        <taxon>Clostridia</taxon>
        <taxon>Christensenellales</taxon>
        <taxon>Christensenellaceae</taxon>
        <taxon>Christensenella</taxon>
    </lineage>
</organism>
<proteinExistence type="inferred from homology"/>
<reference evidence="12" key="1">
    <citation type="submission" date="2023-02" db="EMBL/GenBank/DDBJ databases">
        <title>Gut commensal Christensenella minuta modulates host metabolism via a new class of secondary bile acids.</title>
        <authorList>
            <person name="Liu C."/>
        </authorList>
    </citation>
    <scope>NUCLEOTIDE SEQUENCE</scope>
    <source>
        <strain evidence="12">CA70</strain>
    </source>
</reference>